<dbReference type="RefSeq" id="WP_192534454.1">
    <property type="nucleotide sequence ID" value="NZ_JACZHT010000005.1"/>
</dbReference>
<proteinExistence type="predicted"/>
<name>A0A8J6YVZ3_9PROT</name>
<evidence type="ECO:0000313" key="2">
    <source>
        <dbReference type="Proteomes" id="UP000631034"/>
    </source>
</evidence>
<gene>
    <name evidence="1" type="ORF">IHV25_07230</name>
</gene>
<dbReference type="AlphaFoldDB" id="A0A8J6YVZ3"/>
<dbReference type="EMBL" id="JACZHT010000005">
    <property type="protein sequence ID" value="MBE1237439.1"/>
    <property type="molecule type" value="Genomic_DNA"/>
</dbReference>
<comment type="caution">
    <text evidence="1">The sequence shown here is derived from an EMBL/GenBank/DDBJ whole genome shotgun (WGS) entry which is preliminary data.</text>
</comment>
<reference evidence="1" key="1">
    <citation type="submission" date="2020-10" db="EMBL/GenBank/DDBJ databases">
        <title>Genome sequence of the unusual species of purple photosynthetic bacteria, Phaeovibrio sulfidiphilus DSM 23193, type strain.</title>
        <authorList>
            <person name="Kyndt J.A."/>
            <person name="Meyer T.E."/>
        </authorList>
    </citation>
    <scope>NUCLEOTIDE SEQUENCE</scope>
    <source>
        <strain evidence="1">DSM 23193</strain>
    </source>
</reference>
<dbReference type="Proteomes" id="UP000631034">
    <property type="component" value="Unassembled WGS sequence"/>
</dbReference>
<protein>
    <submittedName>
        <fullName evidence="1">Uncharacterized protein</fullName>
    </submittedName>
</protein>
<evidence type="ECO:0000313" key="1">
    <source>
        <dbReference type="EMBL" id="MBE1237439.1"/>
    </source>
</evidence>
<keyword evidence="2" id="KW-1185">Reference proteome</keyword>
<accession>A0A8J6YVZ3</accession>
<sequence>MASMDTDIDLTDGGRTLRFRIRPMGARKQERWLARLALVLARAGRAMPAGTPALHLPAHLFTAGGLASLSDVPFDRLEPLLDEMWENVFRVLDSGVAVQLKPETIDGVVTDVRTLLALRREVLRLNFGHLLDALPVGEAS</sequence>
<organism evidence="1 2">
    <name type="scientific">Phaeovibrio sulfidiphilus</name>
    <dbReference type="NCBI Taxonomy" id="1220600"/>
    <lineage>
        <taxon>Bacteria</taxon>
        <taxon>Pseudomonadati</taxon>
        <taxon>Pseudomonadota</taxon>
        <taxon>Alphaproteobacteria</taxon>
        <taxon>Rhodospirillales</taxon>
        <taxon>Rhodospirillaceae</taxon>
        <taxon>Phaeovibrio</taxon>
    </lineage>
</organism>